<dbReference type="InterPro" id="IPR036188">
    <property type="entry name" value="FAD/NAD-bd_sf"/>
</dbReference>
<evidence type="ECO:0000256" key="5">
    <source>
        <dbReference type="PIRSR" id="PIRSR000137-2"/>
    </source>
</evidence>
<evidence type="ECO:0000313" key="8">
    <source>
        <dbReference type="Proteomes" id="UP000199233"/>
    </source>
</evidence>
<feature type="binding site" evidence="5">
    <location>
        <position position="229"/>
    </location>
    <ligand>
        <name>FAD</name>
        <dbReference type="ChEBI" id="CHEBI:57692"/>
    </ligand>
</feature>
<dbReference type="Gene3D" id="3.50.50.60">
    <property type="entry name" value="FAD/NAD(P)-binding domain"/>
    <property type="match status" value="1"/>
</dbReference>
<evidence type="ECO:0000256" key="4">
    <source>
        <dbReference type="ARBA" id="ARBA00022827"/>
    </source>
</evidence>
<dbReference type="PANTHER" id="PTHR11552">
    <property type="entry name" value="GLUCOSE-METHANOL-CHOLINE GMC OXIDOREDUCTASE"/>
    <property type="match status" value="1"/>
</dbReference>
<feature type="binding site" evidence="5">
    <location>
        <position position="93"/>
    </location>
    <ligand>
        <name>FAD</name>
        <dbReference type="ChEBI" id="CHEBI:57692"/>
    </ligand>
</feature>
<name>A0A1H9DSI0_9GAMM</name>
<dbReference type="PANTHER" id="PTHR11552:SF147">
    <property type="entry name" value="CHOLINE DEHYDROGENASE, MITOCHONDRIAL"/>
    <property type="match status" value="1"/>
</dbReference>
<sequence length="550" mass="59542">MSQPDSGAQPYGSFDYVIVGGGSAGCLLANRLSQDPKVSVLLLEAGGPDNWHWIHIPVGYLYCIGNPRTDWCYRTQAESGLNGRSILYARGRVLGGCSSINAMIYMRGQAQDYAQWAALSGDASWNWDAVLPLFKRHEDHWRGGDALHGAGGELRVAQQRLRWDILDRFAEAAAQAGIAPSADFNGGDNEGSGKFEVTQRRGLRWSASTAFLKPVRQRRNLTVLTGALVHRLRIENRRISGLEFAVGEARYHVQARAETVLSAGAIGSPAILQRSGIGAPELLQRLGIALQHALPGVGENLQDHLQLRAIYRVRNIRTLNQVANSLWGKLGMGLDFALRRRGPLTMAPSQLGVFTKSDPAIERADLEYHVQPLSLDKFGEPLHRFPAFTASVCNLRPSSRGQVRIASADPAQAPLIAPNYLSSEQDRRIAAAALRLTRRIVGMPALAPYQPEEFLPGAQLQSDAELARAAGDIGTTIFHPVGTCRMGRADDEQAVVDAQLRLRGLAGLRIADASIMPTIPSGNTNAPTMMIAEKAAALIAAARPWQGDAG</sequence>
<dbReference type="InterPro" id="IPR000172">
    <property type="entry name" value="GMC_OxRdtase_N"/>
</dbReference>
<reference evidence="7 8" key="1">
    <citation type="submission" date="2016-10" db="EMBL/GenBank/DDBJ databases">
        <authorList>
            <person name="de Groot N.N."/>
        </authorList>
    </citation>
    <scope>NUCLEOTIDE SEQUENCE [LARGE SCALE GENOMIC DNA]</scope>
    <source>
        <strain evidence="7 8">DSM 25927</strain>
    </source>
</reference>
<keyword evidence="4 5" id="KW-0274">FAD</keyword>
<dbReference type="GO" id="GO:0016614">
    <property type="term" value="F:oxidoreductase activity, acting on CH-OH group of donors"/>
    <property type="evidence" value="ECO:0007669"/>
    <property type="project" value="InterPro"/>
</dbReference>
<dbReference type="Pfam" id="PF00732">
    <property type="entry name" value="GMC_oxred_N"/>
    <property type="match status" value="1"/>
</dbReference>
<dbReference type="Pfam" id="PF05199">
    <property type="entry name" value="GMC_oxred_C"/>
    <property type="match status" value="1"/>
</dbReference>
<keyword evidence="3" id="KW-0285">Flavoprotein</keyword>
<gene>
    <name evidence="7" type="ORF">SAMN04488038_104152</name>
</gene>
<keyword evidence="8" id="KW-1185">Reference proteome</keyword>
<dbReference type="SUPFAM" id="SSF54373">
    <property type="entry name" value="FAD-linked reductases, C-terminal domain"/>
    <property type="match status" value="1"/>
</dbReference>
<dbReference type="OrthoDB" id="9785276at2"/>
<comment type="similarity">
    <text evidence="2">Belongs to the GMC oxidoreductase family.</text>
</comment>
<evidence type="ECO:0000313" key="7">
    <source>
        <dbReference type="EMBL" id="SEQ16464.1"/>
    </source>
</evidence>
<dbReference type="RefSeq" id="WP_093283596.1">
    <property type="nucleotide sequence ID" value="NZ_FOFS01000004.1"/>
</dbReference>
<dbReference type="InterPro" id="IPR012132">
    <property type="entry name" value="GMC_OxRdtase"/>
</dbReference>
<comment type="cofactor">
    <cofactor evidence="1 5">
        <name>FAD</name>
        <dbReference type="ChEBI" id="CHEBI:57692"/>
    </cofactor>
</comment>
<organism evidence="7 8">
    <name type="scientific">Solimonas aquatica</name>
    <dbReference type="NCBI Taxonomy" id="489703"/>
    <lineage>
        <taxon>Bacteria</taxon>
        <taxon>Pseudomonadati</taxon>
        <taxon>Pseudomonadota</taxon>
        <taxon>Gammaproteobacteria</taxon>
        <taxon>Nevskiales</taxon>
        <taxon>Nevskiaceae</taxon>
        <taxon>Solimonas</taxon>
    </lineage>
</organism>
<dbReference type="AlphaFoldDB" id="A0A1H9DSI0"/>
<dbReference type="EMBL" id="FOFS01000004">
    <property type="protein sequence ID" value="SEQ16464.1"/>
    <property type="molecule type" value="Genomic_DNA"/>
</dbReference>
<evidence type="ECO:0000256" key="3">
    <source>
        <dbReference type="ARBA" id="ARBA00022630"/>
    </source>
</evidence>
<dbReference type="SUPFAM" id="SSF51905">
    <property type="entry name" value="FAD/NAD(P)-binding domain"/>
    <property type="match status" value="1"/>
</dbReference>
<dbReference type="Gene3D" id="3.30.560.10">
    <property type="entry name" value="Glucose Oxidase, domain 3"/>
    <property type="match status" value="1"/>
</dbReference>
<evidence type="ECO:0000256" key="1">
    <source>
        <dbReference type="ARBA" id="ARBA00001974"/>
    </source>
</evidence>
<evidence type="ECO:0000259" key="6">
    <source>
        <dbReference type="PROSITE" id="PS00624"/>
    </source>
</evidence>
<dbReference type="PIRSF" id="PIRSF000137">
    <property type="entry name" value="Alcohol_oxidase"/>
    <property type="match status" value="1"/>
</dbReference>
<dbReference type="InterPro" id="IPR007867">
    <property type="entry name" value="GMC_OxRtase_C"/>
</dbReference>
<dbReference type="STRING" id="489703.SAMN04488038_104152"/>
<dbReference type="PROSITE" id="PS00624">
    <property type="entry name" value="GMC_OXRED_2"/>
    <property type="match status" value="1"/>
</dbReference>
<feature type="domain" description="Glucose-methanol-choline oxidoreductase N-terminal" evidence="6">
    <location>
        <begin position="264"/>
        <end position="278"/>
    </location>
</feature>
<proteinExistence type="inferred from homology"/>
<accession>A0A1H9DSI0</accession>
<evidence type="ECO:0000256" key="2">
    <source>
        <dbReference type="ARBA" id="ARBA00010790"/>
    </source>
</evidence>
<protein>
    <submittedName>
        <fullName evidence="7">Choline dehydrogenase</fullName>
    </submittedName>
</protein>
<dbReference type="Proteomes" id="UP000199233">
    <property type="component" value="Unassembled WGS sequence"/>
</dbReference>
<dbReference type="GO" id="GO:0050660">
    <property type="term" value="F:flavin adenine dinucleotide binding"/>
    <property type="evidence" value="ECO:0007669"/>
    <property type="project" value="InterPro"/>
</dbReference>